<gene>
    <name evidence="1" type="ORF">BBB56_21405</name>
</gene>
<dbReference type="EMBL" id="RMVG01000025">
    <property type="protein sequence ID" value="RPD94241.1"/>
    <property type="molecule type" value="Genomic_DNA"/>
</dbReference>
<keyword evidence="2" id="KW-1185">Reference proteome</keyword>
<dbReference type="OrthoDB" id="6504253at2"/>
<dbReference type="Proteomes" id="UP000281332">
    <property type="component" value="Unassembled WGS sequence"/>
</dbReference>
<dbReference type="RefSeq" id="WP_123802924.1">
    <property type="nucleotide sequence ID" value="NZ_RMVG01000025.1"/>
</dbReference>
<dbReference type="AlphaFoldDB" id="A0A3N4NDH3"/>
<proteinExistence type="predicted"/>
<name>A0A3N4NDH3_9GAMM</name>
<evidence type="ECO:0000313" key="2">
    <source>
        <dbReference type="Proteomes" id="UP000281332"/>
    </source>
</evidence>
<accession>A0A3N4NDH3</accession>
<organism evidence="1 2">
    <name type="scientific">Candidatus Pantoea deserta</name>
    <dbReference type="NCBI Taxonomy" id="1869313"/>
    <lineage>
        <taxon>Bacteria</taxon>
        <taxon>Pseudomonadati</taxon>
        <taxon>Pseudomonadota</taxon>
        <taxon>Gammaproteobacteria</taxon>
        <taxon>Enterobacterales</taxon>
        <taxon>Erwiniaceae</taxon>
        <taxon>Pantoea</taxon>
    </lineage>
</organism>
<evidence type="ECO:0000313" key="1">
    <source>
        <dbReference type="EMBL" id="RPD94241.1"/>
    </source>
</evidence>
<reference evidence="1 2" key="1">
    <citation type="submission" date="2018-11" db="EMBL/GenBank/DDBJ databases">
        <title>Whole genome sequencing of Pantoea sp. RIT388.</title>
        <authorList>
            <person name="Gan H.M."/>
            <person name="Hudson A.O."/>
        </authorList>
    </citation>
    <scope>NUCLEOTIDE SEQUENCE [LARGE SCALE GENOMIC DNA]</scope>
    <source>
        <strain evidence="1 2">RIT388</strain>
    </source>
</reference>
<sequence length="230" mass="25887">MKPISLQERYRSANENTVAMWAKNAGIGEVREESYYDPAKLALATGIQPPVSFNVSCLISELQRLTKDDPLADTLPAQGFHFTFLPLTLPLYNLNQPLPAKVAQLTNIWAEFHGRKIVIRNLRLVALPSQLLLAGIPETSAIAMRQSFSEKVLASQWKNELLMRHTNSALPAPFWHSTLLRYRAAFLPAALRQFFLERQASDFADAAGELTLAKVNYNWTTCYPLTESVR</sequence>
<protein>
    <submittedName>
        <fullName evidence="1">Uncharacterized protein</fullName>
    </submittedName>
</protein>
<comment type="caution">
    <text evidence="1">The sequence shown here is derived from an EMBL/GenBank/DDBJ whole genome shotgun (WGS) entry which is preliminary data.</text>
</comment>